<evidence type="ECO:0000313" key="3">
    <source>
        <dbReference type="Proteomes" id="UP000195755"/>
    </source>
</evidence>
<name>A0A1Z2L2D8_9ACTN</name>
<dbReference type="EMBL" id="CP021744">
    <property type="protein sequence ID" value="ARZ68438.1"/>
    <property type="molecule type" value="Genomic_DNA"/>
</dbReference>
<dbReference type="Proteomes" id="UP000195755">
    <property type="component" value="Chromosome"/>
</dbReference>
<dbReference type="KEGG" id="salj:SMD11_2790"/>
<sequence>MPDEHHATGLHLDDPAGTTGDGVDDDRPDRGAGEGQLDGFGAAAGVGEGGCAGDEVEAVGAGGDVEGGGAGVGVVRGFATGLRRAKRALAQAMRPTIGFFTSSAPWSDR</sequence>
<gene>
    <name evidence="2" type="ORF">SMD11_2790</name>
</gene>
<accession>A0A1Z2L2D8</accession>
<organism evidence="2 3">
    <name type="scientific">Streptomyces albireticuli</name>
    <dbReference type="NCBI Taxonomy" id="1940"/>
    <lineage>
        <taxon>Bacteria</taxon>
        <taxon>Bacillati</taxon>
        <taxon>Actinomycetota</taxon>
        <taxon>Actinomycetes</taxon>
        <taxon>Kitasatosporales</taxon>
        <taxon>Streptomycetaceae</taxon>
        <taxon>Streptomyces</taxon>
    </lineage>
</organism>
<evidence type="ECO:0000256" key="1">
    <source>
        <dbReference type="SAM" id="MobiDB-lite"/>
    </source>
</evidence>
<feature type="region of interest" description="Disordered" evidence="1">
    <location>
        <begin position="1"/>
        <end position="53"/>
    </location>
</feature>
<feature type="compositionally biased region" description="Basic and acidic residues" evidence="1">
    <location>
        <begin position="1"/>
        <end position="14"/>
    </location>
</feature>
<feature type="compositionally biased region" description="Gly residues" evidence="1">
    <location>
        <begin position="33"/>
        <end position="52"/>
    </location>
</feature>
<evidence type="ECO:0000313" key="2">
    <source>
        <dbReference type="EMBL" id="ARZ68438.1"/>
    </source>
</evidence>
<reference evidence="2 3" key="1">
    <citation type="submission" date="2017-06" db="EMBL/GenBank/DDBJ databases">
        <title>Streptomyces albireticuli Genome sequencing and assembly.</title>
        <authorList>
            <person name="Wang Y."/>
            <person name="Du B."/>
            <person name="Ding Y."/>
            <person name="Liu H."/>
            <person name="Hou Q."/>
            <person name="Liu K."/>
            <person name="Yao L."/>
            <person name="Wang C."/>
        </authorList>
    </citation>
    <scope>NUCLEOTIDE SEQUENCE [LARGE SCALE GENOMIC DNA]</scope>
    <source>
        <strain evidence="2 3">MDJK11</strain>
    </source>
</reference>
<proteinExistence type="predicted"/>
<dbReference type="AlphaFoldDB" id="A0A1Z2L2D8"/>
<protein>
    <submittedName>
        <fullName evidence="2">Uncharacterized protein</fullName>
    </submittedName>
</protein>